<dbReference type="EMBL" id="RRCT01000016">
    <property type="protein sequence ID" value="RQW73774.1"/>
    <property type="molecule type" value="Genomic_DNA"/>
</dbReference>
<proteinExistence type="predicted"/>
<gene>
    <name evidence="2" type="ORF">EBB45_15255</name>
</gene>
<organism evidence="2 3">
    <name type="scientific">Lysinibacillus composti</name>
    <dbReference type="NCBI Taxonomy" id="720633"/>
    <lineage>
        <taxon>Bacteria</taxon>
        <taxon>Bacillati</taxon>
        <taxon>Bacillota</taxon>
        <taxon>Bacilli</taxon>
        <taxon>Bacillales</taxon>
        <taxon>Bacillaceae</taxon>
        <taxon>Lysinibacillus</taxon>
    </lineage>
</organism>
<dbReference type="OrthoDB" id="2617663at2"/>
<reference evidence="2 3" key="1">
    <citation type="journal article" date="2013" name="J. Microbiol.">
        <title>Lysinibacillus chungkukjangi sp. nov., isolated from Chungkukjang, Korean fermented soybean food.</title>
        <authorList>
            <person name="Kim S.J."/>
            <person name="Jang Y.H."/>
            <person name="Hamada M."/>
            <person name="Ahn J.H."/>
            <person name="Weon H.Y."/>
            <person name="Suzuki K."/>
            <person name="Whang K.S."/>
            <person name="Kwon S.W."/>
        </authorList>
    </citation>
    <scope>NUCLEOTIDE SEQUENCE [LARGE SCALE GENOMIC DNA]</scope>
    <source>
        <strain evidence="2 3">MCCC 1A12701</strain>
    </source>
</reference>
<evidence type="ECO:0000313" key="2">
    <source>
        <dbReference type="EMBL" id="RQW73774.1"/>
    </source>
</evidence>
<evidence type="ECO:0000256" key="1">
    <source>
        <dbReference type="SAM" id="MobiDB-lite"/>
    </source>
</evidence>
<accession>A0A3N9UBC6</accession>
<dbReference type="AlphaFoldDB" id="A0A3N9UBC6"/>
<protein>
    <submittedName>
        <fullName evidence="2">2-keto-3-deoxygluconate kinase</fullName>
    </submittedName>
</protein>
<feature type="compositionally biased region" description="Basic and acidic residues" evidence="1">
    <location>
        <begin position="7"/>
        <end position="23"/>
    </location>
</feature>
<comment type="caution">
    <text evidence="2">The sequence shown here is derived from an EMBL/GenBank/DDBJ whole genome shotgun (WGS) entry which is preliminary data.</text>
</comment>
<feature type="region of interest" description="Disordered" evidence="1">
    <location>
        <begin position="1"/>
        <end position="24"/>
    </location>
</feature>
<keyword evidence="2" id="KW-0418">Kinase</keyword>
<keyword evidence="3" id="KW-1185">Reference proteome</keyword>
<evidence type="ECO:0000313" key="3">
    <source>
        <dbReference type="Proteomes" id="UP000274033"/>
    </source>
</evidence>
<dbReference type="GO" id="GO:0016301">
    <property type="term" value="F:kinase activity"/>
    <property type="evidence" value="ECO:0007669"/>
    <property type="project" value="UniProtKB-KW"/>
</dbReference>
<name>A0A3N9UBC6_9BACI</name>
<sequence>MSNEEYSSERTPHERRGRGERGAKTFRRGRALAFYEKLLVKRDTLRQQLESPEFQSIQTVIAGELKATEAIMNDFKAAFELDEISHSGCEKKD</sequence>
<dbReference type="Proteomes" id="UP000274033">
    <property type="component" value="Unassembled WGS sequence"/>
</dbReference>
<keyword evidence="2" id="KW-0808">Transferase</keyword>